<evidence type="ECO:0000256" key="2">
    <source>
        <dbReference type="ARBA" id="ARBA00009816"/>
    </source>
</evidence>
<feature type="region of interest" description="Disordered" evidence="7">
    <location>
        <begin position="385"/>
        <end position="412"/>
    </location>
</feature>
<keyword evidence="5 8" id="KW-0472">Membrane</keyword>
<dbReference type="Pfam" id="PF10204">
    <property type="entry name" value="DuoxA"/>
    <property type="match status" value="1"/>
</dbReference>
<feature type="transmembrane region" description="Helical" evidence="8">
    <location>
        <begin position="29"/>
        <end position="46"/>
    </location>
</feature>
<feature type="transmembrane region" description="Helical" evidence="8">
    <location>
        <begin position="196"/>
        <end position="216"/>
    </location>
</feature>
<feature type="transmembrane region" description="Helical" evidence="8">
    <location>
        <begin position="267"/>
        <end position="291"/>
    </location>
</feature>
<evidence type="ECO:0000313" key="9">
    <source>
        <dbReference type="Proteomes" id="UP000695000"/>
    </source>
</evidence>
<keyword evidence="4 8" id="KW-1133">Transmembrane helix</keyword>
<evidence type="ECO:0000256" key="1">
    <source>
        <dbReference type="ARBA" id="ARBA00004141"/>
    </source>
</evidence>
<protein>
    <submittedName>
        <fullName evidence="10">Dual oxidase maturation factor 1-like</fullName>
    </submittedName>
</protein>
<evidence type="ECO:0000256" key="7">
    <source>
        <dbReference type="SAM" id="MobiDB-lite"/>
    </source>
</evidence>
<sequence>MWFDFGRNERFPTIYDEHRTPVTVDVLDAGFILAAVILAVSFYVSMLTPRLKDNIFSYSRVTVSILIGVMIMLGNFGQEWEVGHVKSVMPYKAGSGVQINGSVGIKIGLRSVNVTLVSDVDRNSSLKHEVINYNERFHWTWDQGRFGFGPFAGQLQQEFRKAQYEGVPTPILWIMEYFVIDGEGFRFGRFYRTAGWYSHILMWGAFPCWLLANIFFKSVVRYGGYCLGVAGLLQWSANLVWLVVRNPNPLIIPFEDGAIETIFGPSYWLTFSCGTICLTLSIVILILEYYFPEKLYNYFGVDLLKTADIRQIFDDNPENYQAIDNTTSKPLLAQDHMEMEMRNTPRNVEHVQRRSIQVYKSRNRNTILKKAPAADPVYYSFYNQQPSTTSASANPRLPSRNLPPPLPSRAVR</sequence>
<evidence type="ECO:0000256" key="3">
    <source>
        <dbReference type="ARBA" id="ARBA00022692"/>
    </source>
</evidence>
<feature type="transmembrane region" description="Helical" evidence="8">
    <location>
        <begin position="58"/>
        <end position="77"/>
    </location>
</feature>
<evidence type="ECO:0000256" key="8">
    <source>
        <dbReference type="SAM" id="Phobius"/>
    </source>
</evidence>
<evidence type="ECO:0000313" key="10">
    <source>
        <dbReference type="RefSeq" id="XP_017781114.1"/>
    </source>
</evidence>
<dbReference type="PANTHER" id="PTHR31158">
    <property type="entry name" value="DUAL OXIDASE 2"/>
    <property type="match status" value="1"/>
</dbReference>
<organism evidence="9 10">
    <name type="scientific">Nicrophorus vespilloides</name>
    <name type="common">Boreal carrion beetle</name>
    <dbReference type="NCBI Taxonomy" id="110193"/>
    <lineage>
        <taxon>Eukaryota</taxon>
        <taxon>Metazoa</taxon>
        <taxon>Ecdysozoa</taxon>
        <taxon>Arthropoda</taxon>
        <taxon>Hexapoda</taxon>
        <taxon>Insecta</taxon>
        <taxon>Pterygota</taxon>
        <taxon>Neoptera</taxon>
        <taxon>Endopterygota</taxon>
        <taxon>Coleoptera</taxon>
        <taxon>Polyphaga</taxon>
        <taxon>Staphyliniformia</taxon>
        <taxon>Silphidae</taxon>
        <taxon>Nicrophorinae</taxon>
        <taxon>Nicrophorus</taxon>
    </lineage>
</organism>
<comment type="subcellular location">
    <subcellularLocation>
        <location evidence="1">Membrane</location>
        <topology evidence="1">Multi-pass membrane protein</topology>
    </subcellularLocation>
</comment>
<dbReference type="PANTHER" id="PTHR31158:SF1">
    <property type="entry name" value="DOXA1 FACTOR-RELATED"/>
    <property type="match status" value="1"/>
</dbReference>
<name>A0ABM1N2R4_NICVS</name>
<dbReference type="RefSeq" id="XP_017781114.1">
    <property type="nucleotide sequence ID" value="XM_017925625.1"/>
</dbReference>
<comment type="similarity">
    <text evidence="2">Belongs to the DUOXA family.</text>
</comment>
<accession>A0ABM1N2R4</accession>
<reference evidence="10" key="1">
    <citation type="submission" date="2025-08" db="UniProtKB">
        <authorList>
            <consortium name="RefSeq"/>
        </authorList>
    </citation>
    <scope>IDENTIFICATION</scope>
    <source>
        <tissue evidence="10">Whole Larva</tissue>
    </source>
</reference>
<proteinExistence type="inferred from homology"/>
<gene>
    <name evidence="10" type="primary">LOC108565941</name>
</gene>
<evidence type="ECO:0000256" key="5">
    <source>
        <dbReference type="ARBA" id="ARBA00023136"/>
    </source>
</evidence>
<feature type="compositionally biased region" description="Pro residues" evidence="7">
    <location>
        <begin position="401"/>
        <end position="412"/>
    </location>
</feature>
<feature type="transmembrane region" description="Helical" evidence="8">
    <location>
        <begin position="223"/>
        <end position="244"/>
    </location>
</feature>
<dbReference type="Proteomes" id="UP000695000">
    <property type="component" value="Unplaced"/>
</dbReference>
<evidence type="ECO:0000256" key="6">
    <source>
        <dbReference type="ARBA" id="ARBA00023180"/>
    </source>
</evidence>
<keyword evidence="3 8" id="KW-0812">Transmembrane</keyword>
<dbReference type="InterPro" id="IPR018469">
    <property type="entry name" value="Dual_oxidase_maturation_fac"/>
</dbReference>
<keyword evidence="6" id="KW-0325">Glycoprotein</keyword>
<dbReference type="GeneID" id="108565941"/>
<evidence type="ECO:0000256" key="4">
    <source>
        <dbReference type="ARBA" id="ARBA00022989"/>
    </source>
</evidence>
<keyword evidence="9" id="KW-1185">Reference proteome</keyword>